<evidence type="ECO:0000313" key="2">
    <source>
        <dbReference type="EMBL" id="KAK6987794.1"/>
    </source>
</evidence>
<gene>
    <name evidence="2" type="ORF">R3P38DRAFT_3229952</name>
</gene>
<evidence type="ECO:0000256" key="1">
    <source>
        <dbReference type="SAM" id="MobiDB-lite"/>
    </source>
</evidence>
<evidence type="ECO:0000313" key="3">
    <source>
        <dbReference type="Proteomes" id="UP001362999"/>
    </source>
</evidence>
<feature type="compositionally biased region" description="Low complexity" evidence="1">
    <location>
        <begin position="216"/>
        <end position="230"/>
    </location>
</feature>
<name>A0AAV9ZN13_9AGAR</name>
<reference evidence="2 3" key="1">
    <citation type="journal article" date="2024" name="J Genomics">
        <title>Draft genome sequencing and assembly of Favolaschia claudopus CIRM-BRFM 2984 isolated from oak limbs.</title>
        <authorList>
            <person name="Navarro D."/>
            <person name="Drula E."/>
            <person name="Chaduli D."/>
            <person name="Cazenave R."/>
            <person name="Ahrendt S."/>
            <person name="Wang J."/>
            <person name="Lipzen A."/>
            <person name="Daum C."/>
            <person name="Barry K."/>
            <person name="Grigoriev I.V."/>
            <person name="Favel A."/>
            <person name="Rosso M.N."/>
            <person name="Martin F."/>
        </authorList>
    </citation>
    <scope>NUCLEOTIDE SEQUENCE [LARGE SCALE GENOMIC DNA]</scope>
    <source>
        <strain evidence="2 3">CIRM-BRFM 2984</strain>
    </source>
</reference>
<accession>A0AAV9ZN13</accession>
<protein>
    <submittedName>
        <fullName evidence="2">Uncharacterized protein</fullName>
    </submittedName>
</protein>
<proteinExistence type="predicted"/>
<dbReference type="AlphaFoldDB" id="A0AAV9ZN13"/>
<dbReference type="Proteomes" id="UP001362999">
    <property type="component" value="Unassembled WGS sequence"/>
</dbReference>
<comment type="caution">
    <text evidence="2">The sequence shown here is derived from an EMBL/GenBank/DDBJ whole genome shotgun (WGS) entry which is preliminary data.</text>
</comment>
<organism evidence="2 3">
    <name type="scientific">Favolaschia claudopus</name>
    <dbReference type="NCBI Taxonomy" id="2862362"/>
    <lineage>
        <taxon>Eukaryota</taxon>
        <taxon>Fungi</taxon>
        <taxon>Dikarya</taxon>
        <taxon>Basidiomycota</taxon>
        <taxon>Agaricomycotina</taxon>
        <taxon>Agaricomycetes</taxon>
        <taxon>Agaricomycetidae</taxon>
        <taxon>Agaricales</taxon>
        <taxon>Marasmiineae</taxon>
        <taxon>Mycenaceae</taxon>
        <taxon>Favolaschia</taxon>
    </lineage>
</organism>
<dbReference type="EMBL" id="JAWWNJ010000128">
    <property type="protein sequence ID" value="KAK6987794.1"/>
    <property type="molecule type" value="Genomic_DNA"/>
</dbReference>
<sequence>MPSASMNDPLISLISFLPYVPPDSSTTPLPNPPPSLPPYITPLRSSHSLSASVVAHSQLRRTLNPTHIKFATSPPKFTVVRSATSRLIPPLPSTLLNITLPASQLDSAVSALITPPNRLTQYHRTRCHISTPPPRFPTPLDTDAERQVSAGCFNADISLPFPTSSPFDCTPAIATPKSASFPTTADLARYIILDTRDDVPPTTSHRLFPRYRVTAPPSSRGSPHSSSFTPSAPPSTPAQAVTYPPDSDSLDTPSVTRMASRPPPFRSPRPTWCRNVFALVLFSSS</sequence>
<keyword evidence="3" id="KW-1185">Reference proteome</keyword>
<feature type="region of interest" description="Disordered" evidence="1">
    <location>
        <begin position="202"/>
        <end position="266"/>
    </location>
</feature>